<dbReference type="PANTHER" id="PTHR11461">
    <property type="entry name" value="SERINE PROTEASE INHIBITOR, SERPIN"/>
    <property type="match status" value="1"/>
</dbReference>
<protein>
    <recommendedName>
        <fullName evidence="3">Serpin domain-containing protein</fullName>
    </recommendedName>
</protein>
<dbReference type="Gene3D" id="2.10.310.10">
    <property type="entry name" value="Serpins superfamily"/>
    <property type="match status" value="1"/>
</dbReference>
<sequence>MAFLGLLSLLVLQSLALGATFPDETIAELSVNMYNHLRATGEDENILFSPLSVTFAMGMMELGAQGSTLKEIRHSMGYDSLKDGDEFSFLKDFSNMVTAKESHYVMKIANSLFVQNGFHVNEEFLQMLKKYFHAEVNHVDFSQNIAVANHINKWVENNTNNLLKDLVSPRDFDAGTHLALINAVYFKGNWKSQFRPENTRTFSFTKDDESEVQIPMMYQQGEFYYGEFSDGSNEAGGIYQVLEIPYEGEEISMMLVLSRQEVPLATLEPLVKAQLIEEWANSVKKQKVEVYLPSFKRCFISSCKCDALLHIRIHKVHRNKKLRFTVEQEIDLKDVLKALGITEVFIKNANLTALSDNKEIFLSKAIHKSFIEVNEEGSEAAAASGMIAISRMAVLYPQVIVDHPFFFLIRNRRTGTVLFMGRVMHPETMNTSGHDFEEL</sequence>
<organism evidence="4 5">
    <name type="scientific">Felis catus</name>
    <name type="common">Cat</name>
    <name type="synonym">Felis silvestris catus</name>
    <dbReference type="NCBI Taxonomy" id="9685"/>
    <lineage>
        <taxon>Eukaryota</taxon>
        <taxon>Metazoa</taxon>
        <taxon>Chordata</taxon>
        <taxon>Craniata</taxon>
        <taxon>Vertebrata</taxon>
        <taxon>Euteleostomi</taxon>
        <taxon>Mammalia</taxon>
        <taxon>Eutheria</taxon>
        <taxon>Laurasiatheria</taxon>
        <taxon>Carnivora</taxon>
        <taxon>Feliformia</taxon>
        <taxon>Felidae</taxon>
        <taxon>Felinae</taxon>
        <taxon>Felis</taxon>
    </lineage>
</organism>
<dbReference type="Gene3D" id="2.30.39.10">
    <property type="entry name" value="Alpha-1-antitrypsin, domain 1"/>
    <property type="match status" value="1"/>
</dbReference>
<comment type="similarity">
    <text evidence="1">Belongs to the serpin family.</text>
</comment>
<evidence type="ECO:0000256" key="2">
    <source>
        <dbReference type="SAM" id="SignalP"/>
    </source>
</evidence>
<accession>A0ABI7WU10</accession>
<proteinExistence type="inferred from homology"/>
<dbReference type="GeneTree" id="ENSGT00940000158168"/>
<reference evidence="4 5" key="1">
    <citation type="submission" date="2021-02" db="EMBL/GenBank/DDBJ databases">
        <title>Safari Cat Assemblies.</title>
        <authorList>
            <person name="Bredemeyer K.R."/>
            <person name="Murphy W.J."/>
        </authorList>
    </citation>
    <scope>NUCLEOTIDE SEQUENCE [LARGE SCALE GENOMIC DNA]</scope>
</reference>
<keyword evidence="5" id="KW-1185">Reference proteome</keyword>
<dbReference type="PROSITE" id="PS00284">
    <property type="entry name" value="SERPIN"/>
    <property type="match status" value="1"/>
</dbReference>
<dbReference type="Proteomes" id="UP000823872">
    <property type="component" value="Chromosome C2"/>
</dbReference>
<dbReference type="InterPro" id="IPR000215">
    <property type="entry name" value="Serpin_fam"/>
</dbReference>
<feature type="chain" id="PRO_5045237264" description="Serpin domain-containing protein" evidence="2">
    <location>
        <begin position="19"/>
        <end position="439"/>
    </location>
</feature>
<keyword evidence="2" id="KW-0732">Signal</keyword>
<dbReference type="SUPFAM" id="SSF56574">
    <property type="entry name" value="Serpins"/>
    <property type="match status" value="1"/>
</dbReference>
<evidence type="ECO:0000259" key="3">
    <source>
        <dbReference type="SMART" id="SM00093"/>
    </source>
</evidence>
<reference evidence="4" key="3">
    <citation type="submission" date="2025-09" db="UniProtKB">
        <authorList>
            <consortium name="Ensembl"/>
        </authorList>
    </citation>
    <scope>IDENTIFICATION</scope>
    <source>
        <strain evidence="4">breed Abyssinian</strain>
    </source>
</reference>
<dbReference type="InterPro" id="IPR036186">
    <property type="entry name" value="Serpin_sf"/>
</dbReference>
<evidence type="ECO:0000313" key="4">
    <source>
        <dbReference type="Ensembl" id="ENSFCTP00005013772.1"/>
    </source>
</evidence>
<evidence type="ECO:0000313" key="5">
    <source>
        <dbReference type="Proteomes" id="UP000823872"/>
    </source>
</evidence>
<feature type="domain" description="Serpin" evidence="3">
    <location>
        <begin position="31"/>
        <end position="426"/>
    </location>
</feature>
<dbReference type="PANTHER" id="PTHR11461:SF50">
    <property type="entry name" value="NEUROSERPIN"/>
    <property type="match status" value="1"/>
</dbReference>
<dbReference type="Gene3D" id="1.10.287.580">
    <property type="entry name" value="Helix hairpin bin"/>
    <property type="match status" value="1"/>
</dbReference>
<name>A0ABI7WU10_FELCA</name>
<dbReference type="InterPro" id="IPR042178">
    <property type="entry name" value="Serpin_sf_1"/>
</dbReference>
<dbReference type="InterPro" id="IPR023795">
    <property type="entry name" value="Serpin_CS"/>
</dbReference>
<evidence type="ECO:0000256" key="1">
    <source>
        <dbReference type="RuleBase" id="RU000411"/>
    </source>
</evidence>
<feature type="signal peptide" evidence="2">
    <location>
        <begin position="1"/>
        <end position="18"/>
    </location>
</feature>
<dbReference type="SMART" id="SM00093">
    <property type="entry name" value="SERPIN"/>
    <property type="match status" value="1"/>
</dbReference>
<dbReference type="CDD" id="cd02048">
    <property type="entry name" value="serpinI1_NSP"/>
    <property type="match status" value="1"/>
</dbReference>
<dbReference type="InterPro" id="IPR023796">
    <property type="entry name" value="Serpin_dom"/>
</dbReference>
<dbReference type="Pfam" id="PF00079">
    <property type="entry name" value="Serpin"/>
    <property type="match status" value="2"/>
</dbReference>
<dbReference type="Ensembl" id="ENSFCTT00005020965.1">
    <property type="protein sequence ID" value="ENSFCTP00005013772.1"/>
    <property type="gene ID" value="ENSFCTG00005007522.1"/>
</dbReference>
<reference evidence="4" key="2">
    <citation type="submission" date="2025-08" db="UniProtKB">
        <authorList>
            <consortium name="Ensembl"/>
        </authorList>
    </citation>
    <scope>IDENTIFICATION</scope>
    <source>
        <strain evidence="4">breed Abyssinian</strain>
    </source>
</reference>
<dbReference type="InterPro" id="IPR042185">
    <property type="entry name" value="Serpin_sf_2"/>
</dbReference>
<dbReference type="Gene3D" id="3.30.497.10">
    <property type="entry name" value="Antithrombin, subunit I, domain 2"/>
    <property type="match status" value="1"/>
</dbReference>
<gene>
    <name evidence="4" type="primary">SERPINI1</name>
</gene>